<evidence type="ECO:0000256" key="1">
    <source>
        <dbReference type="SAM" id="MobiDB-lite"/>
    </source>
</evidence>
<reference evidence="2" key="1">
    <citation type="journal article" date="2023" name="Insect Mol. Biol.">
        <title>Genome sequencing provides insights into the evolution of gene families encoding plant cell wall-degrading enzymes in longhorned beetles.</title>
        <authorList>
            <person name="Shin N.R."/>
            <person name="Okamura Y."/>
            <person name="Kirsch R."/>
            <person name="Pauchet Y."/>
        </authorList>
    </citation>
    <scope>NUCLEOTIDE SEQUENCE</scope>
    <source>
        <strain evidence="2">RBIC_L_NR</strain>
    </source>
</reference>
<evidence type="ECO:0000313" key="3">
    <source>
        <dbReference type="Proteomes" id="UP001162156"/>
    </source>
</evidence>
<dbReference type="EMBL" id="JANEYF010002844">
    <property type="protein sequence ID" value="KAJ8941670.1"/>
    <property type="molecule type" value="Genomic_DNA"/>
</dbReference>
<feature type="region of interest" description="Disordered" evidence="1">
    <location>
        <begin position="88"/>
        <end position="118"/>
    </location>
</feature>
<organism evidence="2 3">
    <name type="scientific">Rhamnusium bicolor</name>
    <dbReference type="NCBI Taxonomy" id="1586634"/>
    <lineage>
        <taxon>Eukaryota</taxon>
        <taxon>Metazoa</taxon>
        <taxon>Ecdysozoa</taxon>
        <taxon>Arthropoda</taxon>
        <taxon>Hexapoda</taxon>
        <taxon>Insecta</taxon>
        <taxon>Pterygota</taxon>
        <taxon>Neoptera</taxon>
        <taxon>Endopterygota</taxon>
        <taxon>Coleoptera</taxon>
        <taxon>Polyphaga</taxon>
        <taxon>Cucujiformia</taxon>
        <taxon>Chrysomeloidea</taxon>
        <taxon>Cerambycidae</taxon>
        <taxon>Lepturinae</taxon>
        <taxon>Rhagiini</taxon>
        <taxon>Rhamnusium</taxon>
    </lineage>
</organism>
<feature type="region of interest" description="Disordered" evidence="1">
    <location>
        <begin position="11"/>
        <end position="43"/>
    </location>
</feature>
<sequence>MILYFWRPKNKRVGKKSRKRRSPYSLAHEPEPNSVVRSERTSTKDNKKSCKRCLLFIVQNLIDKNIRTSTPPRTETVVSPRKRFLREMEKDKVQVEDNNCQKRSRSKPQSSQPIPNIPTSVVKVESPVLIGTSVVKVESPVLGNGIEDIKPPRNCSYSITSLLAEDRNIKRSPSNSPSHYSPVAQPQYCSPTSDDRWYSESVDRLRSIELTQVEKCGGYPPYPPQSYLGPYMYPFPPVPPYYGAGVYGRGYVVPSMYHTSPLQMPIRHETPSCSWTVEPTRDADHREETITGDRDVVVITEGA</sequence>
<comment type="caution">
    <text evidence="2">The sequence shown here is derived from an EMBL/GenBank/DDBJ whole genome shotgun (WGS) entry which is preliminary data.</text>
</comment>
<name>A0AAV8XSR6_9CUCU</name>
<dbReference type="AlphaFoldDB" id="A0AAV8XSR6"/>
<gene>
    <name evidence="2" type="ORF">NQ314_010315</name>
</gene>
<protein>
    <submittedName>
        <fullName evidence="2">Uncharacterized protein</fullName>
    </submittedName>
</protein>
<feature type="region of interest" description="Disordered" evidence="1">
    <location>
        <begin position="169"/>
        <end position="195"/>
    </location>
</feature>
<dbReference type="Proteomes" id="UP001162156">
    <property type="component" value="Unassembled WGS sequence"/>
</dbReference>
<accession>A0AAV8XSR6</accession>
<proteinExistence type="predicted"/>
<keyword evidence="3" id="KW-1185">Reference proteome</keyword>
<feature type="compositionally biased region" description="Basic residues" evidence="1">
    <location>
        <begin position="11"/>
        <end position="22"/>
    </location>
</feature>
<evidence type="ECO:0000313" key="2">
    <source>
        <dbReference type="EMBL" id="KAJ8941670.1"/>
    </source>
</evidence>